<organism evidence="2 3">
    <name type="scientific">candidate division MSBL1 archaeon SCGC-AAA382A03</name>
    <dbReference type="NCBI Taxonomy" id="1698278"/>
    <lineage>
        <taxon>Archaea</taxon>
        <taxon>Methanobacteriati</taxon>
        <taxon>Methanobacteriota</taxon>
        <taxon>candidate division MSBL1</taxon>
    </lineage>
</organism>
<keyword evidence="3" id="KW-1185">Reference proteome</keyword>
<dbReference type="GO" id="GO:0005978">
    <property type="term" value="P:glycogen biosynthetic process"/>
    <property type="evidence" value="ECO:0007669"/>
    <property type="project" value="TreeGrafter"/>
</dbReference>
<dbReference type="InterPro" id="IPR017853">
    <property type="entry name" value="GH"/>
</dbReference>
<dbReference type="SUPFAM" id="SSF51011">
    <property type="entry name" value="Glycosyl hydrolase domain"/>
    <property type="match status" value="1"/>
</dbReference>
<reference evidence="2 3" key="1">
    <citation type="journal article" date="2016" name="Sci. Rep.">
        <title>Metabolic traits of an uncultured archaeal lineage -MSBL1- from brine pools of the Red Sea.</title>
        <authorList>
            <person name="Mwirichia R."/>
            <person name="Alam I."/>
            <person name="Rashid M."/>
            <person name="Vinu M."/>
            <person name="Ba-Alawi W."/>
            <person name="Anthony Kamau A."/>
            <person name="Kamanda Ngugi D."/>
            <person name="Goker M."/>
            <person name="Klenk H.P."/>
            <person name="Bajic V."/>
            <person name="Stingl U."/>
        </authorList>
    </citation>
    <scope>NUCLEOTIDE SEQUENCE [LARGE SCALE GENOMIC DNA]</scope>
    <source>
        <strain evidence="2">SCGC-AAA382A03</strain>
    </source>
</reference>
<comment type="caution">
    <text evidence="2">The sequence shown here is derived from an EMBL/GenBank/DDBJ whole genome shotgun (WGS) entry which is preliminary data.</text>
</comment>
<dbReference type="AlphaFoldDB" id="A0A133VD00"/>
<feature type="domain" description="Alpha-amylase/branching enzyme C-terminal all beta" evidence="1">
    <location>
        <begin position="61"/>
        <end position="156"/>
    </location>
</feature>
<protein>
    <recommendedName>
        <fullName evidence="1">Alpha-amylase/branching enzyme C-terminal all beta domain-containing protein</fullName>
    </recommendedName>
</protein>
<gene>
    <name evidence="2" type="ORF">AKJ49_02235</name>
</gene>
<dbReference type="Gene3D" id="2.60.40.1180">
    <property type="entry name" value="Golgi alpha-mannosidase II"/>
    <property type="match status" value="1"/>
</dbReference>
<dbReference type="PANTHER" id="PTHR43651">
    <property type="entry name" value="1,4-ALPHA-GLUCAN-BRANCHING ENZYME"/>
    <property type="match status" value="1"/>
</dbReference>
<evidence type="ECO:0000313" key="2">
    <source>
        <dbReference type="EMBL" id="KXB04310.1"/>
    </source>
</evidence>
<dbReference type="GO" id="GO:0003844">
    <property type="term" value="F:1,4-alpha-glucan branching enzyme activity"/>
    <property type="evidence" value="ECO:0007669"/>
    <property type="project" value="TreeGrafter"/>
</dbReference>
<dbReference type="PATRIC" id="fig|1698278.3.peg.499"/>
<dbReference type="InterPro" id="IPR013780">
    <property type="entry name" value="Glyco_hydro_b"/>
</dbReference>
<dbReference type="FunFam" id="2.60.40.1180:FF:000002">
    <property type="entry name" value="1,4-alpha-glucan branching enzyme GlgB"/>
    <property type="match status" value="1"/>
</dbReference>
<accession>A0A133VD00</accession>
<dbReference type="InterPro" id="IPR006048">
    <property type="entry name" value="A-amylase/branching_C"/>
</dbReference>
<evidence type="ECO:0000313" key="3">
    <source>
        <dbReference type="Proteomes" id="UP000070549"/>
    </source>
</evidence>
<dbReference type="Proteomes" id="UP000070549">
    <property type="component" value="Unassembled WGS sequence"/>
</dbReference>
<dbReference type="PANTHER" id="PTHR43651:SF3">
    <property type="entry name" value="1,4-ALPHA-GLUCAN-BRANCHING ENZYME"/>
    <property type="match status" value="1"/>
</dbReference>
<dbReference type="Gene3D" id="3.20.20.80">
    <property type="entry name" value="Glycosidases"/>
    <property type="match status" value="1"/>
</dbReference>
<evidence type="ECO:0000259" key="1">
    <source>
        <dbReference type="Pfam" id="PF02806"/>
    </source>
</evidence>
<dbReference type="GO" id="GO:0005829">
    <property type="term" value="C:cytosol"/>
    <property type="evidence" value="ECO:0007669"/>
    <property type="project" value="TreeGrafter"/>
</dbReference>
<dbReference type="EMBL" id="LHYC01000075">
    <property type="protein sequence ID" value="KXB04310.1"/>
    <property type="molecule type" value="Genomic_DNA"/>
</dbReference>
<name>A0A133VD00_9EURY</name>
<sequence length="158" mass="18145">MGGEFGQRNEWDHDESLDWHLLQYSEHKGVQKWVQDLNRLYKEEKALYEIDFDPKGLEWICSDWENSILAFLRRGKSEDDLILSVFNFTPVPRHDYQIGIPKNGSWKELLNSDGEEYGGSDLGNLGGVKASATPKHGKDYSLSLTLPPLGALFFKREK</sequence>
<dbReference type="Pfam" id="PF02806">
    <property type="entry name" value="Alpha-amylase_C"/>
    <property type="match status" value="1"/>
</dbReference>
<proteinExistence type="predicted"/>
<dbReference type="GO" id="GO:0043169">
    <property type="term" value="F:cation binding"/>
    <property type="evidence" value="ECO:0007669"/>
    <property type="project" value="InterPro"/>
</dbReference>
<dbReference type="SUPFAM" id="SSF51445">
    <property type="entry name" value="(Trans)glycosidases"/>
    <property type="match status" value="1"/>
</dbReference>